<keyword evidence="2" id="KW-0472">Membrane</keyword>
<evidence type="ECO:0000256" key="2">
    <source>
        <dbReference type="SAM" id="Phobius"/>
    </source>
</evidence>
<evidence type="ECO:0000313" key="3">
    <source>
        <dbReference type="EMBL" id="SCJ47976.1"/>
    </source>
</evidence>
<reference evidence="3" key="1">
    <citation type="submission" date="2015-09" db="EMBL/GenBank/DDBJ databases">
        <authorList>
            <consortium name="Pathogen Informatics"/>
        </authorList>
    </citation>
    <scope>NUCLEOTIDE SEQUENCE</scope>
    <source>
        <strain evidence="3">2789STDY5834896</strain>
    </source>
</reference>
<accession>A0A1C6GRW1</accession>
<proteinExistence type="predicted"/>
<keyword evidence="2" id="KW-1133">Transmembrane helix</keyword>
<evidence type="ECO:0000256" key="1">
    <source>
        <dbReference type="SAM" id="MobiDB-lite"/>
    </source>
</evidence>
<dbReference type="AlphaFoldDB" id="A0A1C6GRW1"/>
<dbReference type="EMBL" id="FMHG01000001">
    <property type="protein sequence ID" value="SCJ47976.1"/>
    <property type="molecule type" value="Genomic_DNA"/>
</dbReference>
<dbReference type="Pfam" id="PF09560">
    <property type="entry name" value="Spore_YunB"/>
    <property type="match status" value="1"/>
</dbReference>
<sequence>MQRRKRAHRRAWLCRLLLLFGILGVGIFLIDRQLRPVVQSFAAYQAKSYATDVVNDAILYYTQQEHLTYDKFSEILYDEDHKIIGIEANSVAINTFKANIVKKINEGMAQLEMQNIQIPVGSLLGTQILQGVGPKVNLRVQPATYVESEVVDQFDSAGINQTRHQMVLKVNISLTAVIPGYITTTEFTTSYPLVETVIVGAAPSQFTHVTGDESSTIGKINDYANRPQQQ</sequence>
<protein>
    <submittedName>
        <fullName evidence="3">Sporulation protein YunB</fullName>
    </submittedName>
</protein>
<dbReference type="PIRSF" id="PIRSF021383">
    <property type="entry name" value="YunB"/>
    <property type="match status" value="1"/>
</dbReference>
<dbReference type="InterPro" id="IPR014197">
    <property type="entry name" value="Sporulation_prot_YunB"/>
</dbReference>
<feature type="transmembrane region" description="Helical" evidence="2">
    <location>
        <begin position="12"/>
        <end position="30"/>
    </location>
</feature>
<gene>
    <name evidence="3" type="ORF">SAMEA3545359_00505</name>
</gene>
<name>A0A1C6GRW1_9FIRM</name>
<feature type="region of interest" description="Disordered" evidence="1">
    <location>
        <begin position="211"/>
        <end position="230"/>
    </location>
</feature>
<keyword evidence="2" id="KW-0812">Transmembrane</keyword>
<dbReference type="NCBIfam" id="TIGR02832">
    <property type="entry name" value="spo_yunB"/>
    <property type="match status" value="1"/>
</dbReference>
<organism evidence="3">
    <name type="scientific">uncultured Anaerotruncus sp</name>
    <dbReference type="NCBI Taxonomy" id="905011"/>
    <lineage>
        <taxon>Bacteria</taxon>
        <taxon>Bacillati</taxon>
        <taxon>Bacillota</taxon>
        <taxon>Clostridia</taxon>
        <taxon>Eubacteriales</taxon>
        <taxon>Oscillospiraceae</taxon>
        <taxon>Anaerotruncus</taxon>
        <taxon>environmental samples</taxon>
    </lineage>
</organism>